<evidence type="ECO:0000256" key="6">
    <source>
        <dbReference type="ARBA" id="ARBA00023136"/>
    </source>
</evidence>
<dbReference type="EMBL" id="JAIMFO010000004">
    <property type="protein sequence ID" value="MBY4797032.1"/>
    <property type="molecule type" value="Genomic_DNA"/>
</dbReference>
<keyword evidence="6 7" id="KW-0472">Membrane</keyword>
<proteinExistence type="predicted"/>
<evidence type="ECO:0000256" key="1">
    <source>
        <dbReference type="ARBA" id="ARBA00004651"/>
    </source>
</evidence>
<dbReference type="Pfam" id="PF00005">
    <property type="entry name" value="ABC_tran"/>
    <property type="match status" value="1"/>
</dbReference>
<evidence type="ECO:0000256" key="2">
    <source>
        <dbReference type="ARBA" id="ARBA00022692"/>
    </source>
</evidence>
<dbReference type="GO" id="GO:0005524">
    <property type="term" value="F:ATP binding"/>
    <property type="evidence" value="ECO:0007669"/>
    <property type="project" value="UniProtKB-KW"/>
</dbReference>
<dbReference type="SUPFAM" id="SSF52540">
    <property type="entry name" value="P-loop containing nucleoside triphosphate hydrolases"/>
    <property type="match status" value="1"/>
</dbReference>
<dbReference type="InterPro" id="IPR011527">
    <property type="entry name" value="ABC1_TM_dom"/>
</dbReference>
<dbReference type="InterPro" id="IPR027417">
    <property type="entry name" value="P-loop_NTPase"/>
</dbReference>
<evidence type="ECO:0000256" key="5">
    <source>
        <dbReference type="ARBA" id="ARBA00022989"/>
    </source>
</evidence>
<dbReference type="InterPro" id="IPR017871">
    <property type="entry name" value="ABC_transporter-like_CS"/>
</dbReference>
<dbReference type="PROSITE" id="PS00211">
    <property type="entry name" value="ABC_TRANSPORTER_1"/>
    <property type="match status" value="1"/>
</dbReference>
<feature type="domain" description="ABC transmembrane type-1" evidence="9">
    <location>
        <begin position="13"/>
        <end position="291"/>
    </location>
</feature>
<comment type="subcellular location">
    <subcellularLocation>
        <location evidence="1">Cell membrane</location>
        <topology evidence="1">Multi-pass membrane protein</topology>
    </subcellularLocation>
</comment>
<dbReference type="InterPro" id="IPR036640">
    <property type="entry name" value="ABC1_TM_sf"/>
</dbReference>
<dbReference type="InterPro" id="IPR039421">
    <property type="entry name" value="Type_1_exporter"/>
</dbReference>
<evidence type="ECO:0000259" key="9">
    <source>
        <dbReference type="PROSITE" id="PS50929"/>
    </source>
</evidence>
<keyword evidence="3" id="KW-0547">Nucleotide-binding</keyword>
<feature type="domain" description="ABC transporter" evidence="8">
    <location>
        <begin position="325"/>
        <end position="562"/>
    </location>
</feature>
<keyword evidence="11" id="KW-1185">Reference proteome</keyword>
<dbReference type="InterPro" id="IPR003593">
    <property type="entry name" value="AAA+_ATPase"/>
</dbReference>
<evidence type="ECO:0000256" key="4">
    <source>
        <dbReference type="ARBA" id="ARBA00022840"/>
    </source>
</evidence>
<evidence type="ECO:0000259" key="8">
    <source>
        <dbReference type="PROSITE" id="PS50893"/>
    </source>
</evidence>
<comment type="caution">
    <text evidence="10">The sequence shown here is derived from an EMBL/GenBank/DDBJ whole genome shotgun (WGS) entry which is preliminary data.</text>
</comment>
<reference evidence="10 11" key="1">
    <citation type="submission" date="2021-08" db="EMBL/GenBank/DDBJ databases">
        <title>Collinsella faecalis sp. nov. isolated from swine faeces.</title>
        <authorList>
            <person name="Oh B.S."/>
            <person name="Lee J.H."/>
        </authorList>
    </citation>
    <scope>NUCLEOTIDE SEQUENCE [LARGE SCALE GENOMIC DNA]</scope>
    <source>
        <strain evidence="10 11">AGMB00827</strain>
    </source>
</reference>
<evidence type="ECO:0000313" key="11">
    <source>
        <dbReference type="Proteomes" id="UP000700908"/>
    </source>
</evidence>
<sequence length="571" mass="61408">MFIACVTTTLGYVIFLTFANPLIVGSIVDMVSEGSIPADQVLIHFGPAILALIAANILGQVSSKLQDYTCQRLEIAGSYTLGCRAFDALSNQSMTFHTGRFGGALVSSTQKYISAYAQLIHVFTYMALPTAASAILTVAILAPLVPAYAAVVAGVILIYVLVVWRLYRKILPYNAEASAAQNRLSGELSDSITNILAVKTSGREAYERSIFDDANQQARRADSARMLRTVKTGAVTSSMLVLMMGLAAVFIAGGSSWFGISAGTLVMIFTYTNSLTMRMNMLAQTFQQINRSFGEAHDLTVALDEPRLVADAVDAPDLRVLQGAIEFSHVDFSYADTGVGGAVFSDFSLSIPAGQHVGLVGRSGSGKTTLTTLLLRLADLSHGEIAIDGQDISSVNQGSLRRQIAYVPQEPLLFHRSIRENIAYGRPDATEAEIVEAARKANALDFIEALPQGFNTEVGERGVRLSGGQRQRVAIARAMLTNAPILVLDEATSALDSESERLIQDALTELMRGRTSIVVAHRLSTVAELDRIVVIRDGVVVEDGSHAELIEHDGEYHALWSRQSGAFLGSE</sequence>
<dbReference type="InterPro" id="IPR003439">
    <property type="entry name" value="ABC_transporter-like_ATP-bd"/>
</dbReference>
<gene>
    <name evidence="10" type="ORF">K6V98_01470</name>
</gene>
<evidence type="ECO:0000256" key="3">
    <source>
        <dbReference type="ARBA" id="ARBA00022741"/>
    </source>
</evidence>
<dbReference type="Gene3D" id="3.40.50.300">
    <property type="entry name" value="P-loop containing nucleotide triphosphate hydrolases"/>
    <property type="match status" value="1"/>
</dbReference>
<accession>A0ABS7MIF7</accession>
<dbReference type="SMART" id="SM00382">
    <property type="entry name" value="AAA"/>
    <property type="match status" value="1"/>
</dbReference>
<dbReference type="PROSITE" id="PS50893">
    <property type="entry name" value="ABC_TRANSPORTER_2"/>
    <property type="match status" value="1"/>
</dbReference>
<feature type="transmembrane region" description="Helical" evidence="7">
    <location>
        <begin position="119"/>
        <end position="141"/>
    </location>
</feature>
<dbReference type="PANTHER" id="PTHR24221:SF654">
    <property type="entry name" value="ATP-BINDING CASSETTE SUB-FAMILY B MEMBER 6"/>
    <property type="match status" value="1"/>
</dbReference>
<evidence type="ECO:0000313" key="10">
    <source>
        <dbReference type="EMBL" id="MBY4797032.1"/>
    </source>
</evidence>
<organism evidence="10 11">
    <name type="scientific">Collinsella ureilytica</name>
    <dbReference type="NCBI Taxonomy" id="2869515"/>
    <lineage>
        <taxon>Bacteria</taxon>
        <taxon>Bacillati</taxon>
        <taxon>Actinomycetota</taxon>
        <taxon>Coriobacteriia</taxon>
        <taxon>Coriobacteriales</taxon>
        <taxon>Coriobacteriaceae</taxon>
        <taxon>Collinsella</taxon>
    </lineage>
</organism>
<dbReference type="PANTHER" id="PTHR24221">
    <property type="entry name" value="ATP-BINDING CASSETTE SUB-FAMILY B"/>
    <property type="match status" value="1"/>
</dbReference>
<evidence type="ECO:0000256" key="7">
    <source>
        <dbReference type="SAM" id="Phobius"/>
    </source>
</evidence>
<name>A0ABS7MIF7_9ACTN</name>
<protein>
    <submittedName>
        <fullName evidence="10">ABC transporter ATP-binding protein/permease</fullName>
    </submittedName>
</protein>
<keyword evidence="2 7" id="KW-0812">Transmembrane</keyword>
<feature type="transmembrane region" description="Helical" evidence="7">
    <location>
        <begin position="229"/>
        <end position="251"/>
    </location>
</feature>
<dbReference type="Proteomes" id="UP000700908">
    <property type="component" value="Unassembled WGS sequence"/>
</dbReference>
<dbReference type="SUPFAM" id="SSF90123">
    <property type="entry name" value="ABC transporter transmembrane region"/>
    <property type="match status" value="1"/>
</dbReference>
<dbReference type="Pfam" id="PF00664">
    <property type="entry name" value="ABC_membrane"/>
    <property type="match status" value="1"/>
</dbReference>
<keyword evidence="5 7" id="KW-1133">Transmembrane helix</keyword>
<feature type="transmembrane region" description="Helical" evidence="7">
    <location>
        <begin position="41"/>
        <end position="59"/>
    </location>
</feature>
<dbReference type="Gene3D" id="1.20.1560.10">
    <property type="entry name" value="ABC transporter type 1, transmembrane domain"/>
    <property type="match status" value="1"/>
</dbReference>
<dbReference type="PROSITE" id="PS50929">
    <property type="entry name" value="ABC_TM1F"/>
    <property type="match status" value="1"/>
</dbReference>
<keyword evidence="4 10" id="KW-0067">ATP-binding</keyword>
<feature type="transmembrane region" description="Helical" evidence="7">
    <location>
        <begin position="147"/>
        <end position="167"/>
    </location>
</feature>
<dbReference type="CDD" id="cd07346">
    <property type="entry name" value="ABC_6TM_exporters"/>
    <property type="match status" value="1"/>
</dbReference>